<evidence type="ECO:0000313" key="2">
    <source>
        <dbReference type="Proteomes" id="UP000070617"/>
    </source>
</evidence>
<dbReference type="Proteomes" id="UP000070617">
    <property type="component" value="Unassembled WGS sequence"/>
</dbReference>
<organism evidence="1 2">
    <name type="scientific">Fusobacterium equinum</name>
    <dbReference type="NCBI Taxonomy" id="134605"/>
    <lineage>
        <taxon>Bacteria</taxon>
        <taxon>Fusobacteriati</taxon>
        <taxon>Fusobacteriota</taxon>
        <taxon>Fusobacteriia</taxon>
        <taxon>Fusobacteriales</taxon>
        <taxon>Fusobacteriaceae</taxon>
        <taxon>Fusobacterium</taxon>
    </lineage>
</organism>
<comment type="caution">
    <text evidence="1">The sequence shown here is derived from an EMBL/GenBank/DDBJ whole genome shotgun (WGS) entry which is preliminary data.</text>
</comment>
<sequence length="175" mass="20781">MKLNLARIPHIYHDTKYVRKLFEILKQKHINVTNMWQELSYFNDLEKSKGHMLDVLGGNFKIARLGRTDEEYRKILKFEIPTFNFFGSPYEIRRILSEYYDIPIENFTLRELSGKIVIKIPDTIDRQEVLKNIRRLKAAGVGLQVDIDVYIEDYLLSELEKMTLTQIEKITLARE</sequence>
<gene>
    <name evidence="1" type="ORF">HMPREF3206_01682</name>
</gene>
<dbReference type="EMBL" id="LRPX01000094">
    <property type="protein sequence ID" value="KXA12740.1"/>
    <property type="molecule type" value="Genomic_DNA"/>
</dbReference>
<reference evidence="2" key="1">
    <citation type="submission" date="2016-01" db="EMBL/GenBank/DDBJ databases">
        <authorList>
            <person name="Mitreva M."/>
            <person name="Pepin K.H."/>
            <person name="Mihindukulasuriya K.A."/>
            <person name="Fulton R."/>
            <person name="Fronick C."/>
            <person name="O'Laughlin M."/>
            <person name="Miner T."/>
            <person name="Herter B."/>
            <person name="Rosa B.A."/>
            <person name="Cordes M."/>
            <person name="Tomlinson C."/>
            <person name="Wollam A."/>
            <person name="Palsikar V.B."/>
            <person name="Mardis E.R."/>
            <person name="Wilson R.K."/>
        </authorList>
    </citation>
    <scope>NUCLEOTIDE SEQUENCE [LARGE SCALE GENOMIC DNA]</scope>
    <source>
        <strain evidence="2">CMW8396</strain>
    </source>
</reference>
<dbReference type="PATRIC" id="fig|134605.3.peg.1661"/>
<name>A0A133N8W2_9FUSO</name>
<proteinExistence type="predicted"/>
<dbReference type="AlphaFoldDB" id="A0A133N8W2"/>
<protein>
    <submittedName>
        <fullName evidence="1">Uncharacterized protein</fullName>
    </submittedName>
</protein>
<dbReference type="RefSeq" id="WP_060793921.1">
    <property type="nucleotide sequence ID" value="NZ_KQ956573.1"/>
</dbReference>
<dbReference type="STRING" id="134605.HMPREF3206_01682"/>
<evidence type="ECO:0000313" key="1">
    <source>
        <dbReference type="EMBL" id="KXA12740.1"/>
    </source>
</evidence>
<keyword evidence="2" id="KW-1185">Reference proteome</keyword>
<accession>A0A133N8W2</accession>